<proteinExistence type="predicted"/>
<sequence>MSISFTTSITSRLKREIAEMQKQSANDKSKKEKALSKIKQLQKNIKMSSSPSDLSSKMTQITKLNDEVARIDASQADLAKQLAAKNAELRQQLAKIKQRESSE</sequence>
<dbReference type="Proteomes" id="UP000252415">
    <property type="component" value="Unassembled WGS sequence"/>
</dbReference>
<accession>A0A368VUA2</accession>
<dbReference type="EMBL" id="QPJD01000012">
    <property type="protein sequence ID" value="RCW44196.1"/>
    <property type="molecule type" value="Genomic_DNA"/>
</dbReference>
<gene>
    <name evidence="1" type="ORF">DFP97_11260</name>
</gene>
<protein>
    <submittedName>
        <fullName evidence="1">Uncharacterized protein</fullName>
    </submittedName>
</protein>
<organism evidence="1 2">
    <name type="scientific">Paenibacillus prosopidis</name>
    <dbReference type="NCBI Taxonomy" id="630520"/>
    <lineage>
        <taxon>Bacteria</taxon>
        <taxon>Bacillati</taxon>
        <taxon>Bacillota</taxon>
        <taxon>Bacilli</taxon>
        <taxon>Bacillales</taxon>
        <taxon>Paenibacillaceae</taxon>
        <taxon>Paenibacillus</taxon>
    </lineage>
</organism>
<reference evidence="1 2" key="1">
    <citation type="submission" date="2018-07" db="EMBL/GenBank/DDBJ databases">
        <title>Genomic Encyclopedia of Type Strains, Phase III (KMG-III): the genomes of soil and plant-associated and newly described type strains.</title>
        <authorList>
            <person name="Whitman W."/>
        </authorList>
    </citation>
    <scope>NUCLEOTIDE SEQUENCE [LARGE SCALE GENOMIC DNA]</scope>
    <source>
        <strain evidence="1 2">CECT 7506</strain>
    </source>
</reference>
<evidence type="ECO:0000313" key="1">
    <source>
        <dbReference type="EMBL" id="RCW44196.1"/>
    </source>
</evidence>
<name>A0A368VUA2_9BACL</name>
<evidence type="ECO:0000313" key="2">
    <source>
        <dbReference type="Proteomes" id="UP000252415"/>
    </source>
</evidence>
<comment type="caution">
    <text evidence="1">The sequence shown here is derived from an EMBL/GenBank/DDBJ whole genome shotgun (WGS) entry which is preliminary data.</text>
</comment>
<keyword evidence="2" id="KW-1185">Reference proteome</keyword>
<dbReference type="AlphaFoldDB" id="A0A368VUA2"/>